<feature type="region of interest" description="Disordered" evidence="1">
    <location>
        <begin position="417"/>
        <end position="442"/>
    </location>
</feature>
<feature type="compositionally biased region" description="Low complexity" evidence="1">
    <location>
        <begin position="59"/>
        <end position="84"/>
    </location>
</feature>
<evidence type="ECO:0000313" key="3">
    <source>
        <dbReference type="Proteomes" id="UP001154282"/>
    </source>
</evidence>
<evidence type="ECO:0000256" key="1">
    <source>
        <dbReference type="SAM" id="MobiDB-lite"/>
    </source>
</evidence>
<feature type="compositionally biased region" description="Polar residues" evidence="1">
    <location>
        <begin position="333"/>
        <end position="342"/>
    </location>
</feature>
<feature type="compositionally biased region" description="Basic and acidic residues" evidence="1">
    <location>
        <begin position="246"/>
        <end position="276"/>
    </location>
</feature>
<dbReference type="PANTHER" id="PTHR31659:SF0">
    <property type="entry name" value="EMB|CAB61945.1"/>
    <property type="match status" value="1"/>
</dbReference>
<accession>A0AAV0Q5J2</accession>
<feature type="region of interest" description="Disordered" evidence="1">
    <location>
        <begin position="558"/>
        <end position="579"/>
    </location>
</feature>
<dbReference type="AlphaFoldDB" id="A0AAV0Q5J2"/>
<feature type="region of interest" description="Disordered" evidence="1">
    <location>
        <begin position="57"/>
        <end position="107"/>
    </location>
</feature>
<feature type="region of interest" description="Disordered" evidence="1">
    <location>
        <begin position="454"/>
        <end position="473"/>
    </location>
</feature>
<protein>
    <submittedName>
        <fullName evidence="2">Uncharacterized protein</fullName>
    </submittedName>
</protein>
<dbReference type="EMBL" id="CAMGYJ010000009">
    <property type="protein sequence ID" value="CAI0540512.1"/>
    <property type="molecule type" value="Genomic_DNA"/>
</dbReference>
<feature type="region of interest" description="Disordered" evidence="1">
    <location>
        <begin position="245"/>
        <end position="276"/>
    </location>
</feature>
<feature type="region of interest" description="Disordered" evidence="1">
    <location>
        <begin position="204"/>
        <end position="233"/>
    </location>
</feature>
<evidence type="ECO:0000313" key="2">
    <source>
        <dbReference type="EMBL" id="CAI0540512.1"/>
    </source>
</evidence>
<feature type="region of interest" description="Disordered" evidence="1">
    <location>
        <begin position="306"/>
        <end position="356"/>
    </location>
</feature>
<comment type="caution">
    <text evidence="2">The sequence shown here is derived from an EMBL/GenBank/DDBJ whole genome shotgun (WGS) entry which is preliminary data.</text>
</comment>
<feature type="compositionally biased region" description="Basic residues" evidence="1">
    <location>
        <begin position="204"/>
        <end position="213"/>
    </location>
</feature>
<dbReference type="PANTHER" id="PTHR31659">
    <property type="entry name" value="PROTEIN: UPF0503-LIKE PROTEIN, PUTATIVE (DUF740)-RELATED"/>
    <property type="match status" value="1"/>
</dbReference>
<feature type="compositionally biased region" description="Basic and acidic residues" evidence="1">
    <location>
        <begin position="85"/>
        <end position="95"/>
    </location>
</feature>
<dbReference type="InterPro" id="IPR008004">
    <property type="entry name" value="OCTOPUS-like"/>
</dbReference>
<dbReference type="Proteomes" id="UP001154282">
    <property type="component" value="Unassembled WGS sequence"/>
</dbReference>
<sequence>MSPAPLQRRRHFTCHRHPTKAVTGFCAACLRERLAGIDPDTHQETPITHLALELRRSKSFSSSSNPNASSSTTSTSATTNTTISEPRRRSCEVRPRNSLSELFHHDDDGPTIESYAKAKAKAKAVVSELEMLRGGDEDGDGEIRVFGGDEIVPPDVEYDFEEEDGELKTMKEFIDLEWDKKKGSNAGKSFWEAASVFSKKLGKWQLKQRKKKDEKKPTSEDGPAPDNDKGILKKLKDTLTEVGEYAGRRRSCDADPRHSLDPGRLSIEESRRSFDEPRASWDGYLIGRAYPGFTPLVSVVEDDVKLGVDDKTSVENPTEPSGDLKKEDGSISPGGTAQTVSYYSDPHRRRRSFDRSGSVKMTGLELGDDELKSISNAKVSPETVDLFHHGAKLLVTEKELRDSNWYSVRDCNVVGNPGSTPKDVVQPGGGGGGDNKKGSKFKKLPKWRNVLSMFGGNHKSSKPADVESSSSNGSGKLVVDGMIVAGPLEKMANKQKLTARSCMVSARNSCDGSSMGAMQRRDQLMLSRNKSARYSPSPNSNVDNGLMRFYLTPLRNDISRSKSGKSRLKNPLSMARNVL</sequence>
<name>A0AAV0Q5J2_9ROSI</name>
<dbReference type="Pfam" id="PF05340">
    <property type="entry name" value="DUF740"/>
    <property type="match status" value="2"/>
</dbReference>
<organism evidence="2 3">
    <name type="scientific">Linum tenue</name>
    <dbReference type="NCBI Taxonomy" id="586396"/>
    <lineage>
        <taxon>Eukaryota</taxon>
        <taxon>Viridiplantae</taxon>
        <taxon>Streptophyta</taxon>
        <taxon>Embryophyta</taxon>
        <taxon>Tracheophyta</taxon>
        <taxon>Spermatophyta</taxon>
        <taxon>Magnoliopsida</taxon>
        <taxon>eudicotyledons</taxon>
        <taxon>Gunneridae</taxon>
        <taxon>Pentapetalae</taxon>
        <taxon>rosids</taxon>
        <taxon>fabids</taxon>
        <taxon>Malpighiales</taxon>
        <taxon>Linaceae</taxon>
        <taxon>Linum</taxon>
    </lineage>
</organism>
<reference evidence="2" key="1">
    <citation type="submission" date="2022-08" db="EMBL/GenBank/DDBJ databases">
        <authorList>
            <person name="Gutierrez-Valencia J."/>
        </authorList>
    </citation>
    <scope>NUCLEOTIDE SEQUENCE</scope>
</reference>
<gene>
    <name evidence="2" type="ORF">LITE_LOCUS41724</name>
</gene>
<proteinExistence type="predicted"/>
<keyword evidence="3" id="KW-1185">Reference proteome</keyword>